<comment type="catalytic activity">
    <reaction evidence="7">
        <text>L-aspartate + L-glutamine + ATP + H2O = L-asparagine + L-glutamate + AMP + diphosphate + H(+)</text>
        <dbReference type="Rhea" id="RHEA:12228"/>
        <dbReference type="ChEBI" id="CHEBI:15377"/>
        <dbReference type="ChEBI" id="CHEBI:15378"/>
        <dbReference type="ChEBI" id="CHEBI:29985"/>
        <dbReference type="ChEBI" id="CHEBI:29991"/>
        <dbReference type="ChEBI" id="CHEBI:30616"/>
        <dbReference type="ChEBI" id="CHEBI:33019"/>
        <dbReference type="ChEBI" id="CHEBI:58048"/>
        <dbReference type="ChEBI" id="CHEBI:58359"/>
        <dbReference type="ChEBI" id="CHEBI:456215"/>
        <dbReference type="EC" id="6.3.5.4"/>
    </reaction>
</comment>
<evidence type="ECO:0000256" key="7">
    <source>
        <dbReference type="ARBA" id="ARBA00048741"/>
    </source>
</evidence>
<dbReference type="SUPFAM" id="SSF52402">
    <property type="entry name" value="Adenine nucleotide alpha hydrolases-like"/>
    <property type="match status" value="1"/>
</dbReference>
<dbReference type="InterPro" id="IPR001962">
    <property type="entry name" value="Asn_synthase"/>
</dbReference>
<evidence type="ECO:0000256" key="1">
    <source>
        <dbReference type="ARBA" id="ARBA00005187"/>
    </source>
</evidence>
<evidence type="ECO:0000256" key="2">
    <source>
        <dbReference type="ARBA" id="ARBA00005752"/>
    </source>
</evidence>
<dbReference type="Proteomes" id="UP001168883">
    <property type="component" value="Unassembled WGS sequence"/>
</dbReference>
<dbReference type="Gene3D" id="3.40.50.620">
    <property type="entry name" value="HUPs"/>
    <property type="match status" value="1"/>
</dbReference>
<dbReference type="InterPro" id="IPR006426">
    <property type="entry name" value="Asn_synth_AEB"/>
</dbReference>
<dbReference type="Pfam" id="PF00733">
    <property type="entry name" value="Asn_synthase"/>
    <property type="match status" value="1"/>
</dbReference>
<comment type="caution">
    <text evidence="10">The sequence shown here is derived from an EMBL/GenBank/DDBJ whole genome shotgun (WGS) entry which is preliminary data.</text>
</comment>
<dbReference type="EMBL" id="JAUMKJ010000007">
    <property type="protein sequence ID" value="MDO3676799.1"/>
    <property type="molecule type" value="Genomic_DNA"/>
</dbReference>
<dbReference type="CDD" id="cd01991">
    <property type="entry name" value="Asn_synthase_B_C"/>
    <property type="match status" value="1"/>
</dbReference>
<evidence type="ECO:0000313" key="10">
    <source>
        <dbReference type="EMBL" id="MDO3676799.1"/>
    </source>
</evidence>
<dbReference type="EC" id="6.3.5.4" evidence="3"/>
<evidence type="ECO:0000256" key="3">
    <source>
        <dbReference type="ARBA" id="ARBA00012737"/>
    </source>
</evidence>
<dbReference type="PIRSF" id="PIRSF001589">
    <property type="entry name" value="Asn_synthetase_glu-h"/>
    <property type="match status" value="1"/>
</dbReference>
<evidence type="ECO:0000256" key="6">
    <source>
        <dbReference type="ARBA" id="ARBA00022888"/>
    </source>
</evidence>
<dbReference type="PANTHER" id="PTHR43284">
    <property type="entry name" value="ASPARAGINE SYNTHETASE (GLUTAMINE-HYDROLYZING)"/>
    <property type="match status" value="1"/>
</dbReference>
<dbReference type="Pfam" id="PF13537">
    <property type="entry name" value="GATase_7"/>
    <property type="match status" value="1"/>
</dbReference>
<keyword evidence="6" id="KW-0061">Asparagine biosynthesis</keyword>
<feature type="domain" description="Glutamine amidotransferase type-2" evidence="9">
    <location>
        <begin position="34"/>
        <end position="134"/>
    </location>
</feature>
<comment type="similarity">
    <text evidence="2">Belongs to the asparagine synthetase family.</text>
</comment>
<keyword evidence="4" id="KW-0547">Nucleotide-binding</keyword>
<evidence type="ECO:0000259" key="9">
    <source>
        <dbReference type="Pfam" id="PF13537"/>
    </source>
</evidence>
<sequence>MKCFLGRWVKAHGEPQLTIYALDDRQVQGARSVSTETPEDEAFVMFAGELYNAGSLADAAGVRSASTEELLKELYRREGTGILSRLDGTFALVIYDRRKRELLLATDKLGEQPLFVREDQPGELWFSNRLKPLLKHGGIPVFDMYAIDQYMIYGTPLGGRTPFQGISVLEYGQAYRANAMEQRAWRYWTPSYDKAYEKRHLPELYETFKSILRDSVLRLRDAGQVTGIAFSGGVDSSGILLTCVQNDVPVQPVCLTYASKGGEDLNLYRARLVADYLKVPMLTVHYQPPTDAEISEIAASYDLPCGKLITLHNDYLCKSFPDPSSVILAGHGGDELFAGYLRYQRPQDGAQTLVPRFARSRGSHGLKENERKSIGLYAEHFRHWAAAHDPEALYLVERLDPYRDCEPIDRVSFLELFYEGHCDNVSVAHGSGRKYGKRVRSPFLSPDMIQFANAIPFELKIAEGQPKAIPKFGLAGELPHEALFDQKFGFDTFFSHEAWLLEIRHSFREEMMEGVLAGEWLDREAVGRLFDREQEASAAASLWKLLSFERWYKQIVA</sequence>
<keyword evidence="11" id="KW-1185">Reference proteome</keyword>
<dbReference type="InterPro" id="IPR029055">
    <property type="entry name" value="Ntn_hydrolases_N"/>
</dbReference>
<protein>
    <recommendedName>
        <fullName evidence="3">asparagine synthase (glutamine-hydrolyzing)</fullName>
        <ecNumber evidence="3">6.3.5.4</ecNumber>
    </recommendedName>
</protein>
<keyword evidence="5" id="KW-0067">ATP-binding</keyword>
<comment type="pathway">
    <text evidence="1">Amino-acid biosynthesis; L-asparagine biosynthesis; L-asparagine from L-aspartate (L-Gln route): step 1/1.</text>
</comment>
<name>A0ABT8V5T7_9BACL</name>
<organism evidence="10 11">
    <name type="scientific">Paenibacillus ehimensis</name>
    <dbReference type="NCBI Taxonomy" id="79264"/>
    <lineage>
        <taxon>Bacteria</taxon>
        <taxon>Bacillati</taxon>
        <taxon>Bacillota</taxon>
        <taxon>Bacilli</taxon>
        <taxon>Bacillales</taxon>
        <taxon>Paenibacillaceae</taxon>
        <taxon>Paenibacillus</taxon>
    </lineage>
</organism>
<dbReference type="RefSeq" id="WP_025848414.1">
    <property type="nucleotide sequence ID" value="NZ_JAUMKJ010000007.1"/>
</dbReference>
<evidence type="ECO:0000259" key="8">
    <source>
        <dbReference type="Pfam" id="PF00733"/>
    </source>
</evidence>
<proteinExistence type="inferred from homology"/>
<dbReference type="InterPro" id="IPR014729">
    <property type="entry name" value="Rossmann-like_a/b/a_fold"/>
</dbReference>
<accession>A0ABT8V5T7</accession>
<dbReference type="InterPro" id="IPR017932">
    <property type="entry name" value="GATase_2_dom"/>
</dbReference>
<dbReference type="InterPro" id="IPR051786">
    <property type="entry name" value="ASN_synthetase/amidase"/>
</dbReference>
<evidence type="ECO:0000256" key="5">
    <source>
        <dbReference type="ARBA" id="ARBA00022840"/>
    </source>
</evidence>
<dbReference type="SUPFAM" id="SSF56235">
    <property type="entry name" value="N-terminal nucleophile aminohydrolases (Ntn hydrolases)"/>
    <property type="match status" value="1"/>
</dbReference>
<dbReference type="Gene3D" id="3.60.20.10">
    <property type="entry name" value="Glutamine Phosphoribosylpyrophosphate, subunit 1, domain 1"/>
    <property type="match status" value="1"/>
</dbReference>
<reference evidence="10" key="1">
    <citation type="submission" date="2023-07" db="EMBL/GenBank/DDBJ databases">
        <authorList>
            <person name="Aktuganov G."/>
            <person name="Boyko T."/>
            <person name="Delegan Y."/>
            <person name="Galimzianova N."/>
            <person name="Gilvanova E."/>
            <person name="Korobov V."/>
            <person name="Kuzmina L."/>
            <person name="Melentiev A."/>
            <person name="Milman P."/>
            <person name="Ryabova A."/>
            <person name="Stupak E."/>
            <person name="Yasakov T."/>
            <person name="Zharikova N."/>
            <person name="Zhurenko E."/>
        </authorList>
    </citation>
    <scope>NUCLEOTIDE SEQUENCE</scope>
    <source>
        <strain evidence="10">IB-739</strain>
    </source>
</reference>
<dbReference type="PANTHER" id="PTHR43284:SF1">
    <property type="entry name" value="ASPARAGINE SYNTHETASE"/>
    <property type="match status" value="1"/>
</dbReference>
<evidence type="ECO:0000313" key="11">
    <source>
        <dbReference type="Proteomes" id="UP001168883"/>
    </source>
</evidence>
<keyword evidence="6" id="KW-0028">Amino-acid biosynthesis</keyword>
<feature type="domain" description="Asparagine synthetase" evidence="8">
    <location>
        <begin position="208"/>
        <end position="552"/>
    </location>
</feature>
<evidence type="ECO:0000256" key="4">
    <source>
        <dbReference type="ARBA" id="ARBA00022741"/>
    </source>
</evidence>
<gene>
    <name evidence="10" type="ORF">Q3C12_07265</name>
</gene>